<comment type="caution">
    <text evidence="2">The sequence shown here is derived from an EMBL/GenBank/DDBJ whole genome shotgun (WGS) entry which is preliminary data.</text>
</comment>
<reference evidence="2 3" key="1">
    <citation type="submission" date="2019-12" db="EMBL/GenBank/DDBJ databases">
        <authorList>
            <person name="Yang R."/>
        </authorList>
    </citation>
    <scope>NUCLEOTIDE SEQUENCE [LARGE SCALE GENOMIC DNA]</scope>
    <source>
        <strain evidence="2 3">DONG20-135</strain>
    </source>
</reference>
<organism evidence="2 3">
    <name type="scientific">Copranaerobaculum intestinale</name>
    <dbReference type="NCBI Taxonomy" id="2692629"/>
    <lineage>
        <taxon>Bacteria</taxon>
        <taxon>Bacillati</taxon>
        <taxon>Bacillota</taxon>
        <taxon>Erysipelotrichia</taxon>
        <taxon>Erysipelotrichales</taxon>
        <taxon>Erysipelotrichaceae</taxon>
        <taxon>Copranaerobaculum</taxon>
    </lineage>
</organism>
<keyword evidence="1" id="KW-0802">TPR repeat</keyword>
<keyword evidence="3" id="KW-1185">Reference proteome</keyword>
<name>A0A6N8U5L5_9FIRM</name>
<evidence type="ECO:0000256" key="1">
    <source>
        <dbReference type="PROSITE-ProRule" id="PRU00339"/>
    </source>
</evidence>
<protein>
    <submittedName>
        <fullName evidence="2">Uncharacterized protein</fullName>
    </submittedName>
</protein>
<gene>
    <name evidence="2" type="ORF">GSF08_06065</name>
</gene>
<feature type="repeat" description="TPR" evidence="1">
    <location>
        <begin position="297"/>
        <end position="330"/>
    </location>
</feature>
<reference evidence="2 3" key="2">
    <citation type="submission" date="2020-01" db="EMBL/GenBank/DDBJ databases">
        <title>Clostridiaceae sp. nov. isolated from the gut of human by culturomics.</title>
        <authorList>
            <person name="Chang Y."/>
        </authorList>
    </citation>
    <scope>NUCLEOTIDE SEQUENCE [LARGE SCALE GENOMIC DNA]</scope>
    <source>
        <strain evidence="2 3">DONG20-135</strain>
    </source>
</reference>
<dbReference type="InterPro" id="IPR019734">
    <property type="entry name" value="TPR_rpt"/>
</dbReference>
<proteinExistence type="predicted"/>
<sequence>METIINSSYLITIGTLIGYERKMKCKELAGTKEKEAYKQIPFCEGICCVQTYRNIEKATLEVKTPIYEKLLHKLGYEMIYDDDLYKEINYRLQNLNDAIEKYDLESVFIIVDKLNNLLKNSEKDIYQKYLIQVIDVIYQYYKINEFPDLINVEMMKSVYAGFPSYIKSVMIDILYKYAVLNIIDDNEYVKYVKEINLKTSKYVPNQINYLQFLCNIQDFDKFYLIFEEVLKDLKKKRLFLRMLDIYDLKIIADLNTDPTRIVKDIDECNINVDRVMNKLSFHEDEEVTSKTIKTKLSQHYYNIGYSLMIARQYNEAKDAFEKSLNYDDIFELACKVFLFNCYDRLGFDCVEYRNYINLSRTYDTSNKHYVLFLYYVFKLENNNLRERLKYIKKYVLNYILPEDTLLIRILFFEINNLAKATSNYQVLQEFIEKMGLIN</sequence>
<evidence type="ECO:0000313" key="2">
    <source>
        <dbReference type="EMBL" id="MXQ73496.1"/>
    </source>
</evidence>
<dbReference type="AlphaFoldDB" id="A0A6N8U5L5"/>
<dbReference type="Proteomes" id="UP000434036">
    <property type="component" value="Unassembled WGS sequence"/>
</dbReference>
<dbReference type="RefSeq" id="WP_160624940.1">
    <property type="nucleotide sequence ID" value="NZ_WUUQ01000002.1"/>
</dbReference>
<dbReference type="PROSITE" id="PS50005">
    <property type="entry name" value="TPR"/>
    <property type="match status" value="1"/>
</dbReference>
<evidence type="ECO:0000313" key="3">
    <source>
        <dbReference type="Proteomes" id="UP000434036"/>
    </source>
</evidence>
<dbReference type="EMBL" id="WUUQ01000002">
    <property type="protein sequence ID" value="MXQ73496.1"/>
    <property type="molecule type" value="Genomic_DNA"/>
</dbReference>
<accession>A0A6N8U5L5</accession>